<evidence type="ECO:0000256" key="7">
    <source>
        <dbReference type="ARBA" id="ARBA00023004"/>
    </source>
</evidence>
<keyword evidence="5" id="KW-0949">S-adenosyl-L-methionine</keyword>
<evidence type="ECO:0000259" key="10">
    <source>
        <dbReference type="PROSITE" id="PS50926"/>
    </source>
</evidence>
<dbReference type="EC" id="2.8.4.3" evidence="9"/>
<dbReference type="Gene3D" id="3.80.30.20">
    <property type="entry name" value="tm_1862 like domain"/>
    <property type="match status" value="1"/>
</dbReference>
<dbReference type="InterPro" id="IPR038135">
    <property type="entry name" value="Methylthiotransferase_N_sf"/>
</dbReference>
<dbReference type="PROSITE" id="PS51918">
    <property type="entry name" value="RADICAL_SAM"/>
    <property type="match status" value="1"/>
</dbReference>
<dbReference type="GO" id="GO:0005829">
    <property type="term" value="C:cytosol"/>
    <property type="evidence" value="ECO:0007669"/>
    <property type="project" value="TreeGrafter"/>
</dbReference>
<dbReference type="GO" id="GO:0046872">
    <property type="term" value="F:metal ion binding"/>
    <property type="evidence" value="ECO:0007669"/>
    <property type="project" value="UniProtKB-KW"/>
</dbReference>
<dbReference type="InterPro" id="IPR020612">
    <property type="entry name" value="Methylthiotransferase_CS"/>
</dbReference>
<dbReference type="AlphaFoldDB" id="J3Z239"/>
<evidence type="ECO:0000313" key="13">
    <source>
        <dbReference type="EMBL" id="AFP84324.1"/>
    </source>
</evidence>
<reference evidence="13 14" key="1">
    <citation type="journal article" date="2012" name="Mol. Biol. Evol.">
        <title>Genome reduction and co-evolution between the primary and secondary bacterial symbionts of psyllids.</title>
        <authorList>
            <person name="Sloan D.B."/>
            <person name="Moran N.A."/>
        </authorList>
    </citation>
    <scope>NUCLEOTIDE SEQUENCE [LARGE SCALE GENOMIC DNA]</scope>
    <source>
        <strain evidence="13 14">PC</strain>
    </source>
</reference>
<dbReference type="EMBL" id="CP003545">
    <property type="protein sequence ID" value="AFP84324.1"/>
    <property type="molecule type" value="Genomic_DNA"/>
</dbReference>
<evidence type="ECO:0000256" key="6">
    <source>
        <dbReference type="ARBA" id="ARBA00022723"/>
    </source>
</evidence>
<keyword evidence="6" id="KW-0479">Metal-binding</keyword>
<dbReference type="NCBIfam" id="TIGR00089">
    <property type="entry name" value="MiaB/RimO family radical SAM methylthiotransferase"/>
    <property type="match status" value="1"/>
</dbReference>
<organism evidence="13 14">
    <name type="scientific">Candidatus Carsonella ruddii PC isolate NHV</name>
    <dbReference type="NCBI Taxonomy" id="1202540"/>
    <lineage>
        <taxon>Bacteria</taxon>
        <taxon>Pseudomonadati</taxon>
        <taxon>Pseudomonadota</taxon>
        <taxon>Gammaproteobacteria</taxon>
        <taxon>Oceanospirillales</taxon>
        <taxon>Halomonadaceae</taxon>
        <taxon>Zymobacter group</taxon>
        <taxon>Candidatus Carsonella</taxon>
    </lineage>
</organism>
<dbReference type="PANTHER" id="PTHR43020:SF2">
    <property type="entry name" value="MITOCHONDRIAL TRNA METHYLTHIOTRANSFERASE CDK5RAP1"/>
    <property type="match status" value="1"/>
</dbReference>
<evidence type="ECO:0000313" key="14">
    <source>
        <dbReference type="Proteomes" id="UP000003935"/>
    </source>
</evidence>
<comment type="function">
    <text evidence="2">Catalyzes the methylthiolation of N6-(dimethylallyl)adenosine (i(6)A), leading to the formation of 2-methylthio-N6-(dimethylallyl)adenosine (ms(2)i(6)A) at position 37 in tRNAs that read codons beginning with uridine.</text>
</comment>
<name>J3Z239_CARRU</name>
<dbReference type="GO" id="GO:0051539">
    <property type="term" value="F:4 iron, 4 sulfur cluster binding"/>
    <property type="evidence" value="ECO:0007669"/>
    <property type="project" value="UniProtKB-KW"/>
</dbReference>
<evidence type="ECO:0000259" key="11">
    <source>
        <dbReference type="PROSITE" id="PS51449"/>
    </source>
</evidence>
<proteinExistence type="predicted"/>
<dbReference type="Pfam" id="PF00919">
    <property type="entry name" value="UPF0004"/>
    <property type="match status" value="1"/>
</dbReference>
<dbReference type="Pfam" id="PF04055">
    <property type="entry name" value="Radical_SAM"/>
    <property type="match status" value="1"/>
</dbReference>
<dbReference type="InterPro" id="IPR013848">
    <property type="entry name" value="Methylthiotransferase_N"/>
</dbReference>
<dbReference type="InterPro" id="IPR005839">
    <property type="entry name" value="Methylthiotransferase"/>
</dbReference>
<dbReference type="SMART" id="SM00729">
    <property type="entry name" value="Elp3"/>
    <property type="match status" value="1"/>
</dbReference>
<dbReference type="Proteomes" id="UP000003935">
    <property type="component" value="Chromosome"/>
</dbReference>
<dbReference type="SFLD" id="SFLDS00029">
    <property type="entry name" value="Radical_SAM"/>
    <property type="match status" value="1"/>
</dbReference>
<feature type="domain" description="MTTase N-terminal" evidence="11">
    <location>
        <begin position="5"/>
        <end position="119"/>
    </location>
</feature>
<dbReference type="InterPro" id="IPR058240">
    <property type="entry name" value="rSAM_sf"/>
</dbReference>
<dbReference type="SUPFAM" id="SSF102114">
    <property type="entry name" value="Radical SAM enzymes"/>
    <property type="match status" value="1"/>
</dbReference>
<evidence type="ECO:0000256" key="3">
    <source>
        <dbReference type="ARBA" id="ARBA00022485"/>
    </source>
</evidence>
<comment type="cofactor">
    <cofactor evidence="1">
        <name>[4Fe-4S] cluster</name>
        <dbReference type="ChEBI" id="CHEBI:49883"/>
    </cofactor>
</comment>
<dbReference type="KEGG" id="crv:A357_0115"/>
<dbReference type="RefSeq" id="WP_014887623.1">
    <property type="nucleotide sequence ID" value="NC_018418.1"/>
</dbReference>
<evidence type="ECO:0000256" key="4">
    <source>
        <dbReference type="ARBA" id="ARBA00022679"/>
    </source>
</evidence>
<keyword evidence="7" id="KW-0408">Iron</keyword>
<keyword evidence="3" id="KW-0004">4Fe-4S</keyword>
<evidence type="ECO:0000256" key="1">
    <source>
        <dbReference type="ARBA" id="ARBA00001966"/>
    </source>
</evidence>
<evidence type="ECO:0000259" key="12">
    <source>
        <dbReference type="PROSITE" id="PS51918"/>
    </source>
</evidence>
<dbReference type="PATRIC" id="fig|1202540.3.peg.98"/>
<protein>
    <recommendedName>
        <fullName evidence="9">tRNA-2-methylthio-N(6)-dimethylallyladenosine synthase</fullName>
        <ecNumber evidence="9">2.8.4.3</ecNumber>
    </recommendedName>
</protein>
<feature type="domain" description="Radical SAM core" evidence="12">
    <location>
        <begin position="135"/>
        <end position="361"/>
    </location>
</feature>
<keyword evidence="8" id="KW-0411">Iron-sulfur</keyword>
<evidence type="ECO:0000256" key="8">
    <source>
        <dbReference type="ARBA" id="ARBA00023014"/>
    </source>
</evidence>
<dbReference type="GO" id="GO:0035597">
    <property type="term" value="F:tRNA-2-methylthio-N(6)-dimethylallyladenosine(37) synthase activity"/>
    <property type="evidence" value="ECO:0007669"/>
    <property type="project" value="UniProtKB-EC"/>
</dbReference>
<dbReference type="HOGENOM" id="CLU_018697_2_2_6"/>
<dbReference type="PROSITE" id="PS50926">
    <property type="entry name" value="TRAM"/>
    <property type="match status" value="1"/>
</dbReference>
<dbReference type="SFLD" id="SFLDG01082">
    <property type="entry name" value="B12-binding_domain_containing"/>
    <property type="match status" value="1"/>
</dbReference>
<dbReference type="InterPro" id="IPR007197">
    <property type="entry name" value="rSAM"/>
</dbReference>
<dbReference type="PROSITE" id="PS01278">
    <property type="entry name" value="MTTASE_RADICAL"/>
    <property type="match status" value="1"/>
</dbReference>
<dbReference type="Gene3D" id="3.40.50.12160">
    <property type="entry name" value="Methylthiotransferase, N-terminal domain"/>
    <property type="match status" value="1"/>
</dbReference>
<feature type="domain" description="TRAM" evidence="10">
    <location>
        <begin position="359"/>
        <end position="421"/>
    </location>
</feature>
<gene>
    <name evidence="13" type="primary">yleA</name>
    <name evidence="13" type="ORF">A357_0115</name>
</gene>
<dbReference type="InterPro" id="IPR023404">
    <property type="entry name" value="rSAM_horseshoe"/>
</dbReference>
<dbReference type="PROSITE" id="PS51449">
    <property type="entry name" value="MTTASE_N"/>
    <property type="match status" value="1"/>
</dbReference>
<dbReference type="InterPro" id="IPR006638">
    <property type="entry name" value="Elp3/MiaA/NifB-like_rSAM"/>
</dbReference>
<accession>J3Z239</accession>
<dbReference type="PANTHER" id="PTHR43020">
    <property type="entry name" value="CDK5 REGULATORY SUBUNIT-ASSOCIATED PROTEIN 1"/>
    <property type="match status" value="1"/>
</dbReference>
<evidence type="ECO:0000256" key="5">
    <source>
        <dbReference type="ARBA" id="ARBA00022691"/>
    </source>
</evidence>
<evidence type="ECO:0000256" key="9">
    <source>
        <dbReference type="ARBA" id="ARBA00033765"/>
    </source>
</evidence>
<dbReference type="STRING" id="1202540.A357_0115"/>
<evidence type="ECO:0000256" key="2">
    <source>
        <dbReference type="ARBA" id="ARBA00003234"/>
    </source>
</evidence>
<dbReference type="OrthoDB" id="9805215at2"/>
<keyword evidence="4" id="KW-0808">Transferase</keyword>
<dbReference type="InterPro" id="IPR002792">
    <property type="entry name" value="TRAM_dom"/>
</dbReference>
<dbReference type="Pfam" id="PF01938">
    <property type="entry name" value="TRAM"/>
    <property type="match status" value="1"/>
</dbReference>
<sequence length="426" mass="51435">MFNSINIYIKTLGCNINTYISSKIINIMNYYKIKISKDFFKSNILILNSCIIRKNPQIKILKELKKWFFIKKYKKIIIILTGCLTEFEKIINLIFLKIDIILNSLSCIFIKKILNLYLKTKKRIFFIKKKNYFNTKKNILNYITIMKGCNHNCTYCIIPQTKGNEYYYSYKYIFNYIINNLKKKNIEITLLGQNVNSYFYKKINFNSLIFNISKIKNIKRINFLSSNIIDFNNNFIYLYKNIKKLSNHIHLPIQSGSNLILKKMNRKYSLNHYIKFVKKIQKIKFSTFSTDIIISFPNENFNDFDKSLKILKKIKFLDIYYFLYSKLKNTISFNFKENYFFIKKFKLIVFQNNIIKNYNLLYNKITRILVIGYIKKNIFIGKMDNFKLVFFEYYKYSIIGKFINVKIIKIKKNIFLGIYENIHTYL</sequence>